<dbReference type="PATRIC" id="fig|1299334.3.peg.5743"/>
<reference evidence="1" key="1">
    <citation type="submission" date="2014-01" db="EMBL/GenBank/DDBJ databases">
        <authorList>
            <person name="Brown-Elliot B."/>
            <person name="Wallace R."/>
            <person name="Lenaerts A."/>
            <person name="Ordway D."/>
            <person name="DeGroote M.A."/>
            <person name="Parker T."/>
            <person name="Sizemore C."/>
            <person name="Tallon L.J."/>
            <person name="Sadzewicz L.K."/>
            <person name="Sengamalay N."/>
            <person name="Fraser C.M."/>
            <person name="Hine E."/>
            <person name="Shefchek K.A."/>
            <person name="Das S.P."/>
            <person name="Tettelin H."/>
        </authorList>
    </citation>
    <scope>NUCLEOTIDE SEQUENCE [LARGE SCALE GENOMIC DNA]</scope>
    <source>
        <strain evidence="1">4042</strain>
    </source>
</reference>
<proteinExistence type="predicted"/>
<sequence length="85" mass="9410">DLLDDAEHARWTCSVTERCWPARPHAASVPEVFAARSLATGGSGAEVRRGSWSYLEVDQANRWRICWPPRRSPRHVRGAADAAVG</sequence>
<protein>
    <submittedName>
        <fullName evidence="1">Uncharacterized protein</fullName>
    </submittedName>
</protein>
<evidence type="ECO:0000313" key="1">
    <source>
        <dbReference type="EMBL" id="EUA31103.1"/>
    </source>
</evidence>
<name>X8AJ62_MYCXE</name>
<comment type="caution">
    <text evidence="1">The sequence shown here is derived from an EMBL/GenBank/DDBJ whole genome shotgun (WGS) entry which is preliminary data.</text>
</comment>
<organism evidence="1">
    <name type="scientific">Mycobacterium xenopi 4042</name>
    <dbReference type="NCBI Taxonomy" id="1299334"/>
    <lineage>
        <taxon>Bacteria</taxon>
        <taxon>Bacillati</taxon>
        <taxon>Actinomycetota</taxon>
        <taxon>Actinomycetes</taxon>
        <taxon>Mycobacteriales</taxon>
        <taxon>Mycobacteriaceae</taxon>
        <taxon>Mycobacterium</taxon>
    </lineage>
</organism>
<dbReference type="AlphaFoldDB" id="X8AJ62"/>
<gene>
    <name evidence="1" type="ORF">I553_0898</name>
</gene>
<dbReference type="EMBL" id="JAOB01000059">
    <property type="protein sequence ID" value="EUA31103.1"/>
    <property type="molecule type" value="Genomic_DNA"/>
</dbReference>
<feature type="non-terminal residue" evidence="1">
    <location>
        <position position="1"/>
    </location>
</feature>
<accession>X8AJ62</accession>